<dbReference type="EMBL" id="CP000673">
    <property type="protein sequence ID" value="EDK35496.1"/>
    <property type="molecule type" value="Genomic_DNA"/>
</dbReference>
<dbReference type="RefSeq" id="WP_012103827.1">
    <property type="nucleotide sequence ID" value="NC_009706.1"/>
</dbReference>
<dbReference type="InterPro" id="IPR033889">
    <property type="entry name" value="LanC"/>
</dbReference>
<dbReference type="Proteomes" id="UP000002411">
    <property type="component" value="Chromosome"/>
</dbReference>
<reference evidence="3 4" key="1">
    <citation type="journal article" date="2008" name="Proc. Natl. Acad. Sci. U.S.A.">
        <title>The genome of Clostridium kluyveri, a strict anaerobe with unique metabolic features.</title>
        <authorList>
            <person name="Seedorf H."/>
            <person name="Fricke W.F."/>
            <person name="Veith B."/>
            <person name="Brueggemann H."/>
            <person name="Liesegang H."/>
            <person name="Strittmatter A."/>
            <person name="Miethke M."/>
            <person name="Buckel W."/>
            <person name="Hinderberger J."/>
            <person name="Li F."/>
            <person name="Hagemeier C."/>
            <person name="Thauer R.K."/>
            <person name="Gottschalk G."/>
        </authorList>
    </citation>
    <scope>NUCLEOTIDE SEQUENCE [LARGE SCALE GENOMIC DNA]</scope>
    <source>
        <strain evidence="4">ATCC 8527 / DSM 555 / NCIMB 10680</strain>
    </source>
</reference>
<dbReference type="HOGENOM" id="CLU_1173802_0_0_9"/>
<proteinExistence type="predicted"/>
<dbReference type="PRINTS" id="PR01950">
    <property type="entry name" value="LANCSUPER"/>
</dbReference>
<accession>A5N300</accession>
<dbReference type="Pfam" id="PF05147">
    <property type="entry name" value="LANC_like"/>
    <property type="match status" value="1"/>
</dbReference>
<dbReference type="AlphaFoldDB" id="A5N300"/>
<dbReference type="GO" id="GO:0046872">
    <property type="term" value="F:metal ion binding"/>
    <property type="evidence" value="ECO:0007669"/>
    <property type="project" value="UniProtKB-KW"/>
</dbReference>
<feature type="binding site" evidence="1">
    <location>
        <position position="138"/>
    </location>
    <ligand>
        <name>Zn(2+)</name>
        <dbReference type="ChEBI" id="CHEBI:29105"/>
    </ligand>
</feature>
<gene>
    <name evidence="3" type="ordered locus">CKL_3505</name>
</gene>
<evidence type="ECO:0000256" key="2">
    <source>
        <dbReference type="SAM" id="Phobius"/>
    </source>
</evidence>
<evidence type="ECO:0000313" key="3">
    <source>
        <dbReference type="EMBL" id="EDK35496.1"/>
    </source>
</evidence>
<dbReference type="CDD" id="cd04793">
    <property type="entry name" value="LanC"/>
    <property type="match status" value="1"/>
</dbReference>
<dbReference type="KEGG" id="ckl:CKL_3505"/>
<keyword evidence="2" id="KW-1133">Transmembrane helix</keyword>
<feature type="transmembrane region" description="Helical" evidence="2">
    <location>
        <begin position="205"/>
        <end position="222"/>
    </location>
</feature>
<dbReference type="STRING" id="431943.CKL_3505"/>
<keyword evidence="1" id="KW-0862">Zinc</keyword>
<evidence type="ECO:0000256" key="1">
    <source>
        <dbReference type="PIRSR" id="PIRSR607822-1"/>
    </source>
</evidence>
<feature type="binding site" evidence="1">
    <location>
        <position position="88"/>
    </location>
    <ligand>
        <name>Zn(2+)</name>
        <dbReference type="ChEBI" id="CHEBI:29105"/>
    </ligand>
</feature>
<dbReference type="SUPFAM" id="SSF158745">
    <property type="entry name" value="LanC-like"/>
    <property type="match status" value="1"/>
</dbReference>
<dbReference type="InterPro" id="IPR007822">
    <property type="entry name" value="LANC-like"/>
</dbReference>
<keyword evidence="4" id="KW-1185">Reference proteome</keyword>
<organism evidence="3 4">
    <name type="scientific">Clostridium kluyveri (strain ATCC 8527 / DSM 555 / NBRC 12016 / NCIMB 10680 / K1)</name>
    <dbReference type="NCBI Taxonomy" id="431943"/>
    <lineage>
        <taxon>Bacteria</taxon>
        <taxon>Bacillati</taxon>
        <taxon>Bacillota</taxon>
        <taxon>Clostridia</taxon>
        <taxon>Eubacteriales</taxon>
        <taxon>Clostridiaceae</taxon>
        <taxon>Clostridium</taxon>
    </lineage>
</organism>
<dbReference type="GO" id="GO:0031179">
    <property type="term" value="P:peptide modification"/>
    <property type="evidence" value="ECO:0007669"/>
    <property type="project" value="InterPro"/>
</dbReference>
<keyword evidence="1" id="KW-0479">Metal-binding</keyword>
<dbReference type="PRINTS" id="PR01955">
    <property type="entry name" value="LANCFRANKIA"/>
</dbReference>
<evidence type="ECO:0000313" key="4">
    <source>
        <dbReference type="Proteomes" id="UP000002411"/>
    </source>
</evidence>
<keyword evidence="2" id="KW-0812">Transmembrane</keyword>
<dbReference type="eggNOG" id="COG4403">
    <property type="taxonomic scope" value="Bacteria"/>
</dbReference>
<name>A5N300_CLOK5</name>
<dbReference type="Gene3D" id="1.50.10.20">
    <property type="match status" value="1"/>
</dbReference>
<sequence>MKICVGSHIINLGLSHGITGPLAALTIALKEGIEIKGQYESIKKILKNLKMFSFMDDKKNIYWLGRVRFEEYIGLEQSNNYKSRASWCYGAPGIARVIYLAGETINDKDSTLIAIKSLEAICKMDENEWKLESPTFCHGYSGLLAIIQAMYIDTNNNIFDNTRKKILDKIISLYNKNALLGFYNIDVDEKNYLKKEYQLVKSNNIFLLSGSIGVILTLLSLIKPIKTNWMRHFLIR</sequence>
<keyword evidence="2" id="KW-0472">Membrane</keyword>
<protein>
    <submittedName>
        <fullName evidence="3">Uncharacterized protein</fullName>
    </submittedName>
</protein>
<feature type="binding site" evidence="1">
    <location>
        <position position="137"/>
    </location>
    <ligand>
        <name>Zn(2+)</name>
        <dbReference type="ChEBI" id="CHEBI:29105"/>
    </ligand>
</feature>